<evidence type="ECO:0000313" key="3">
    <source>
        <dbReference type="EMBL" id="PZO87190.1"/>
    </source>
</evidence>
<accession>A0A2W4ZXZ8</accession>
<dbReference type="PANTHER" id="PTHR31423:SF3">
    <property type="entry name" value="PROLYL-TRNA SYNTHETASE ASSOCIATED DOMAIN-CONTAINING PROTEIN 1-RELATED"/>
    <property type="match status" value="1"/>
</dbReference>
<dbReference type="Gene3D" id="3.90.960.10">
    <property type="entry name" value="YbaK/aminoacyl-tRNA synthetase-associated domain"/>
    <property type="match status" value="1"/>
</dbReference>
<dbReference type="InterPro" id="IPR040285">
    <property type="entry name" value="ProX/PRXD1"/>
</dbReference>
<comment type="caution">
    <text evidence="3">The sequence shown here is derived from an EMBL/GenBank/DDBJ whole genome shotgun (WGS) entry which is preliminary data.</text>
</comment>
<evidence type="ECO:0000313" key="4">
    <source>
        <dbReference type="Proteomes" id="UP000249557"/>
    </source>
</evidence>
<dbReference type="AlphaFoldDB" id="A0A2W4ZXZ8"/>
<dbReference type="CDD" id="cd04335">
    <property type="entry name" value="PrdX_deacylase"/>
    <property type="match status" value="1"/>
</dbReference>
<reference evidence="3 4" key="1">
    <citation type="submission" date="2017-08" db="EMBL/GenBank/DDBJ databases">
        <title>Infants hospitalized years apart are colonized by the same room-sourced microbial strains.</title>
        <authorList>
            <person name="Brooks B."/>
            <person name="Olm M.R."/>
            <person name="Firek B.A."/>
            <person name="Baker R."/>
            <person name="Thomas B.C."/>
            <person name="Morowitz M.J."/>
            <person name="Banfield J.F."/>
        </authorList>
    </citation>
    <scope>NUCLEOTIDE SEQUENCE [LARGE SCALE GENOMIC DNA]</scope>
    <source>
        <strain evidence="3">S2_018_000_R2_104</strain>
    </source>
</reference>
<dbReference type="GO" id="GO:0004812">
    <property type="term" value="F:aminoacyl-tRNA ligase activity"/>
    <property type="evidence" value="ECO:0007669"/>
    <property type="project" value="UniProtKB-KW"/>
</dbReference>
<dbReference type="PANTHER" id="PTHR31423">
    <property type="entry name" value="YBAK DOMAIN-CONTAINING PROTEIN"/>
    <property type="match status" value="1"/>
</dbReference>
<feature type="domain" description="YbaK/aminoacyl-tRNA synthetase-associated" evidence="2">
    <location>
        <begin position="36"/>
        <end position="161"/>
    </location>
</feature>
<keyword evidence="3" id="KW-0436">Ligase</keyword>
<organism evidence="3 4">
    <name type="scientific">Micavibrio aeruginosavorus</name>
    <dbReference type="NCBI Taxonomy" id="349221"/>
    <lineage>
        <taxon>Bacteria</taxon>
        <taxon>Pseudomonadati</taxon>
        <taxon>Bdellovibrionota</taxon>
        <taxon>Bdellovibrionia</taxon>
        <taxon>Bdellovibrionales</taxon>
        <taxon>Pseudobdellovibrionaceae</taxon>
        <taxon>Micavibrio</taxon>
    </lineage>
</organism>
<keyword evidence="3" id="KW-0030">Aminoacyl-tRNA synthetase</keyword>
<name>A0A2W4ZXZ8_9BACT</name>
<dbReference type="FunFam" id="3.90.960.10:FF:000005">
    <property type="entry name" value="Putative prolyl-tRNA synthetase"/>
    <property type="match status" value="1"/>
</dbReference>
<gene>
    <name evidence="3" type="ORF">DI626_04555</name>
</gene>
<protein>
    <submittedName>
        <fullName evidence="3">Prolyl-tRNA synthetase associated domain-containing protein</fullName>
    </submittedName>
</protein>
<dbReference type="SUPFAM" id="SSF55826">
    <property type="entry name" value="YbaK/ProRS associated domain"/>
    <property type="match status" value="1"/>
</dbReference>
<dbReference type="Pfam" id="PF04073">
    <property type="entry name" value="tRNA_edit"/>
    <property type="match status" value="1"/>
</dbReference>
<comment type="similarity">
    <text evidence="1">Belongs to the PRORSD1 family.</text>
</comment>
<proteinExistence type="inferred from homology"/>
<evidence type="ECO:0000256" key="1">
    <source>
        <dbReference type="ARBA" id="ARBA00010201"/>
    </source>
</evidence>
<dbReference type="InterPro" id="IPR007214">
    <property type="entry name" value="YbaK/aa-tRNA-synth-assoc-dom"/>
</dbReference>
<sequence length="182" mass="20158">MTQAQTISESGDLPTSPEELMAHLDALGITYELHHHKAVFTVAEAETVEHDIPGTHCRNLFLRDKKKNNFLVVLQNATEVDIKKLQPLIGADKISFGSAERLWEYLGVRPGSVCPYSIINDKAGEVKIILDKSMMETARVNYHPLLNTMTIGTTPADLLRFIESTGHTPHIVDLSAATPDKE</sequence>
<dbReference type="InterPro" id="IPR036754">
    <property type="entry name" value="YbaK/aa-tRNA-synt-asso_dom_sf"/>
</dbReference>
<evidence type="ECO:0000259" key="2">
    <source>
        <dbReference type="Pfam" id="PF04073"/>
    </source>
</evidence>
<dbReference type="EMBL" id="QFNK01000069">
    <property type="protein sequence ID" value="PZO87190.1"/>
    <property type="molecule type" value="Genomic_DNA"/>
</dbReference>
<dbReference type="Proteomes" id="UP000249557">
    <property type="component" value="Unassembled WGS sequence"/>
</dbReference>
<dbReference type="GO" id="GO:0002161">
    <property type="term" value="F:aminoacyl-tRNA deacylase activity"/>
    <property type="evidence" value="ECO:0007669"/>
    <property type="project" value="InterPro"/>
</dbReference>